<dbReference type="AlphaFoldDB" id="A0A0P0NYP2"/>
<name>A0A0P0NYP2_9CAUL</name>
<evidence type="ECO:0000313" key="4">
    <source>
        <dbReference type="EMBL" id="ALL12949.1"/>
    </source>
</evidence>
<keyword evidence="2" id="KW-0472">Membrane</keyword>
<proteinExistence type="predicted"/>
<evidence type="ECO:0000259" key="3">
    <source>
        <dbReference type="PROSITE" id="PS50943"/>
    </source>
</evidence>
<gene>
    <name evidence="4" type="ORF">AQ619_06050</name>
</gene>
<dbReference type="SMART" id="SM00530">
    <property type="entry name" value="HTH_XRE"/>
    <property type="match status" value="1"/>
</dbReference>
<evidence type="ECO:0000313" key="5">
    <source>
        <dbReference type="Proteomes" id="UP000056905"/>
    </source>
</evidence>
<organism evidence="4 5">
    <name type="scientific">Caulobacter henricii</name>
    <dbReference type="NCBI Taxonomy" id="69395"/>
    <lineage>
        <taxon>Bacteria</taxon>
        <taxon>Pseudomonadati</taxon>
        <taxon>Pseudomonadota</taxon>
        <taxon>Alphaproteobacteria</taxon>
        <taxon>Caulobacterales</taxon>
        <taxon>Caulobacteraceae</taxon>
        <taxon>Caulobacter</taxon>
    </lineage>
</organism>
<keyword evidence="2" id="KW-1133">Transmembrane helix</keyword>
<feature type="domain" description="HTH cro/C1-type" evidence="3">
    <location>
        <begin position="10"/>
        <end position="63"/>
    </location>
</feature>
<evidence type="ECO:0000256" key="1">
    <source>
        <dbReference type="ARBA" id="ARBA00023125"/>
    </source>
</evidence>
<dbReference type="PANTHER" id="PTHR46797">
    <property type="entry name" value="HTH-TYPE TRANSCRIPTIONAL REGULATOR"/>
    <property type="match status" value="1"/>
</dbReference>
<keyword evidence="2" id="KW-0812">Transmembrane</keyword>
<dbReference type="InterPro" id="IPR001387">
    <property type="entry name" value="Cro/C1-type_HTH"/>
</dbReference>
<dbReference type="InterPro" id="IPR050807">
    <property type="entry name" value="TransReg_Diox_bact_type"/>
</dbReference>
<dbReference type="GO" id="GO:0003700">
    <property type="term" value="F:DNA-binding transcription factor activity"/>
    <property type="evidence" value="ECO:0007669"/>
    <property type="project" value="TreeGrafter"/>
</dbReference>
<dbReference type="PROSITE" id="PS50943">
    <property type="entry name" value="HTH_CROC1"/>
    <property type="match status" value="1"/>
</dbReference>
<feature type="transmembrane region" description="Helical" evidence="2">
    <location>
        <begin position="88"/>
        <end position="114"/>
    </location>
</feature>
<dbReference type="KEGG" id="chq:AQ619_06050"/>
<dbReference type="SUPFAM" id="SSF47413">
    <property type="entry name" value="lambda repressor-like DNA-binding domains"/>
    <property type="match status" value="1"/>
</dbReference>
<dbReference type="GO" id="GO:0005829">
    <property type="term" value="C:cytosol"/>
    <property type="evidence" value="ECO:0007669"/>
    <property type="project" value="TreeGrafter"/>
</dbReference>
<evidence type="ECO:0000256" key="2">
    <source>
        <dbReference type="SAM" id="Phobius"/>
    </source>
</evidence>
<dbReference type="Pfam" id="PF01381">
    <property type="entry name" value="HTH_3"/>
    <property type="match status" value="1"/>
</dbReference>
<dbReference type="Gene3D" id="1.10.260.40">
    <property type="entry name" value="lambda repressor-like DNA-binding domains"/>
    <property type="match status" value="1"/>
</dbReference>
<reference evidence="4 5" key="1">
    <citation type="submission" date="2015-10" db="EMBL/GenBank/DDBJ databases">
        <title>Conservation of the essential genome among Caulobacter and Brevundimonas species.</title>
        <authorList>
            <person name="Scott D."/>
            <person name="Ely B."/>
        </authorList>
    </citation>
    <scope>NUCLEOTIDE SEQUENCE [LARGE SCALE GENOMIC DNA]</scope>
    <source>
        <strain evidence="4 5">CB4</strain>
    </source>
</reference>
<dbReference type="CDD" id="cd00093">
    <property type="entry name" value="HTH_XRE"/>
    <property type="match status" value="1"/>
</dbReference>
<feature type="transmembrane region" description="Helical" evidence="2">
    <location>
        <begin position="120"/>
        <end position="141"/>
    </location>
</feature>
<sequence length="151" mass="16925">MFFKTDTAKIKRWREERHWSQEHLAQLAGVGLRTLQRIENGQKASDETLKALANAFNVDVVALCVDPEIEAAQIVQSRQKKVVRDLRLSFWIHGACYVVVAAVFITISVGLGAFVMKWPLMWVTVALLGHGAVLAIVELVVRYDGQRDHGS</sequence>
<dbReference type="RefSeq" id="WP_062145473.1">
    <property type="nucleotide sequence ID" value="NZ_CP013002.1"/>
</dbReference>
<dbReference type="Proteomes" id="UP000056905">
    <property type="component" value="Chromosome"/>
</dbReference>
<dbReference type="STRING" id="69395.AQ619_06050"/>
<accession>A0A0P0NYP2</accession>
<dbReference type="InterPro" id="IPR010982">
    <property type="entry name" value="Lambda_DNA-bd_dom_sf"/>
</dbReference>
<keyword evidence="1" id="KW-0238">DNA-binding</keyword>
<dbReference type="OrthoDB" id="3034420at2"/>
<dbReference type="PANTHER" id="PTHR46797:SF1">
    <property type="entry name" value="METHYLPHOSPHONATE SYNTHASE"/>
    <property type="match status" value="1"/>
</dbReference>
<dbReference type="EMBL" id="CP013002">
    <property type="protein sequence ID" value="ALL12949.1"/>
    <property type="molecule type" value="Genomic_DNA"/>
</dbReference>
<dbReference type="GO" id="GO:0003677">
    <property type="term" value="F:DNA binding"/>
    <property type="evidence" value="ECO:0007669"/>
    <property type="project" value="UniProtKB-KW"/>
</dbReference>
<protein>
    <submittedName>
        <fullName evidence="4">XRE family transcriptional regulator</fullName>
    </submittedName>
</protein>
<keyword evidence="5" id="KW-1185">Reference proteome</keyword>